<accession>A0A0H5Q137</accession>
<dbReference type="EMBL" id="LN853132">
    <property type="protein sequence ID" value="CRY95125.1"/>
    <property type="molecule type" value="Genomic_DNA"/>
</dbReference>
<reference evidence="1" key="2">
    <citation type="submission" date="2015-07" db="EMBL/GenBank/DDBJ databases">
        <title>Plasmids, circular viruses and viroids from rat gut.</title>
        <authorList>
            <person name="Jorgensen T.J."/>
            <person name="Hansen M.A."/>
            <person name="Xu Z."/>
            <person name="Tabak M.A."/>
            <person name="Sorensen S.J."/>
            <person name="Hansen L.H."/>
        </authorList>
    </citation>
    <scope>NUCLEOTIDE SEQUENCE</scope>
    <source>
        <strain evidence="1">RGRH0492</strain>
    </source>
</reference>
<protein>
    <submittedName>
        <fullName evidence="1">Uncharacterized protein</fullName>
    </submittedName>
</protein>
<evidence type="ECO:0000313" key="1">
    <source>
        <dbReference type="EMBL" id="CRY95125.1"/>
    </source>
</evidence>
<name>A0A0H5Q137_9ZZZZ</name>
<organism evidence="1">
    <name type="scientific">uncultured prokaryote</name>
    <dbReference type="NCBI Taxonomy" id="198431"/>
    <lineage>
        <taxon>unclassified sequences</taxon>
        <taxon>environmental samples</taxon>
    </lineage>
</organism>
<proteinExistence type="predicted"/>
<dbReference type="AlphaFoldDB" id="A0A0H5Q137"/>
<sequence>MSVPEPDQWWISFYPLLGCPFALEEHELRFGPAPAGNQYTCVPGIGWDGMTGGSWVYAAHMADQFRMVVEWEIGTTSYNSAVTTHDWWYIPGGEPPTNAYEPVEAQFDTFFSAIAPHLAVNTKIVGYRWSRWKDDYSKTEPSFRYASRALVNQFGGSVMPNQVSAAVTEETSVRRRWGRFYVPFICKEAIGAEGRLTQQAVDALGSDGRAAMATIEDTWQHVTISRDLTPHFLPTTFIRVDNVPDIIRRRRLRSSTYRYRQAAL</sequence>
<reference evidence="1" key="1">
    <citation type="submission" date="2015-06" db="EMBL/GenBank/DDBJ databases">
        <authorList>
            <person name="Joergensen T."/>
        </authorList>
    </citation>
    <scope>NUCLEOTIDE SEQUENCE</scope>
    <source>
        <strain evidence="1">RGRH0492</strain>
    </source>
</reference>